<dbReference type="InterPro" id="IPR003111">
    <property type="entry name" value="Lon_prtase_N"/>
</dbReference>
<dbReference type="InterPro" id="IPR046336">
    <property type="entry name" value="Lon_prtase_N_sf"/>
</dbReference>
<proteinExistence type="predicted"/>
<organism evidence="7 8">
    <name type="scientific">Chrysophaeum taylorii</name>
    <dbReference type="NCBI Taxonomy" id="2483200"/>
    <lineage>
        <taxon>Eukaryota</taxon>
        <taxon>Sar</taxon>
        <taxon>Stramenopiles</taxon>
        <taxon>Ochrophyta</taxon>
        <taxon>Pelagophyceae</taxon>
        <taxon>Pelagomonadales</taxon>
        <taxon>Pelagomonadaceae</taxon>
        <taxon>Chrysophaeum</taxon>
    </lineage>
</organism>
<comment type="caution">
    <text evidence="7">The sequence shown here is derived from an EMBL/GenBank/DDBJ whole genome shotgun (WGS) entry which is preliminary data.</text>
</comment>
<dbReference type="Gene3D" id="2.30.130.40">
    <property type="entry name" value="LON domain-like"/>
    <property type="match status" value="1"/>
</dbReference>
<evidence type="ECO:0000313" key="8">
    <source>
        <dbReference type="Proteomes" id="UP001230188"/>
    </source>
</evidence>
<dbReference type="SMART" id="SM00464">
    <property type="entry name" value="LON"/>
    <property type="match status" value="1"/>
</dbReference>
<dbReference type="PROSITE" id="PS00518">
    <property type="entry name" value="ZF_RING_1"/>
    <property type="match status" value="1"/>
</dbReference>
<dbReference type="GO" id="GO:0061630">
    <property type="term" value="F:ubiquitin protein ligase activity"/>
    <property type="evidence" value="ECO:0007669"/>
    <property type="project" value="TreeGrafter"/>
</dbReference>
<dbReference type="PANTHER" id="PTHR23327">
    <property type="entry name" value="RING FINGER PROTEIN 127"/>
    <property type="match status" value="1"/>
</dbReference>
<dbReference type="PROSITE" id="PS50089">
    <property type="entry name" value="ZF_RING_2"/>
    <property type="match status" value="1"/>
</dbReference>
<reference evidence="7" key="1">
    <citation type="submission" date="2023-01" db="EMBL/GenBank/DDBJ databases">
        <title>Metagenome sequencing of chrysophaentin producing Chrysophaeum taylorii.</title>
        <authorList>
            <person name="Davison J."/>
            <person name="Bewley C."/>
        </authorList>
    </citation>
    <scope>NUCLEOTIDE SEQUENCE</scope>
    <source>
        <strain evidence="7">NIES-1699</strain>
    </source>
</reference>
<feature type="compositionally biased region" description="Basic residues" evidence="5">
    <location>
        <begin position="380"/>
        <end position="393"/>
    </location>
</feature>
<protein>
    <recommendedName>
        <fullName evidence="6">RING-type domain-containing protein</fullName>
    </recommendedName>
</protein>
<accession>A0AAD7XMI3</accession>
<evidence type="ECO:0000256" key="2">
    <source>
        <dbReference type="ARBA" id="ARBA00022771"/>
    </source>
</evidence>
<evidence type="ECO:0000256" key="3">
    <source>
        <dbReference type="ARBA" id="ARBA00022833"/>
    </source>
</evidence>
<evidence type="ECO:0000256" key="1">
    <source>
        <dbReference type="ARBA" id="ARBA00022723"/>
    </source>
</evidence>
<dbReference type="InterPro" id="IPR001841">
    <property type="entry name" value="Znf_RING"/>
</dbReference>
<keyword evidence="1" id="KW-0479">Metal-binding</keyword>
<keyword evidence="2 4" id="KW-0863">Zinc-finger</keyword>
<dbReference type="InterPro" id="IPR015947">
    <property type="entry name" value="PUA-like_sf"/>
</dbReference>
<dbReference type="PANTHER" id="PTHR23327:SF42">
    <property type="entry name" value="LON PEPTIDASE N-TERMINAL DOMAIN AND RING FINGER PROTEIN C14F5.10C"/>
    <property type="match status" value="1"/>
</dbReference>
<dbReference type="SMART" id="SM00184">
    <property type="entry name" value="RING"/>
    <property type="match status" value="1"/>
</dbReference>
<dbReference type="InterPro" id="IPR013083">
    <property type="entry name" value="Znf_RING/FYVE/PHD"/>
</dbReference>
<dbReference type="Gene3D" id="3.30.40.10">
    <property type="entry name" value="Zinc/RING finger domain, C3HC4 (zinc finger)"/>
    <property type="match status" value="1"/>
</dbReference>
<feature type="region of interest" description="Disordered" evidence="5">
    <location>
        <begin position="369"/>
        <end position="393"/>
    </location>
</feature>
<dbReference type="InterPro" id="IPR017907">
    <property type="entry name" value="Znf_RING_CS"/>
</dbReference>
<dbReference type="AlphaFoldDB" id="A0AAD7XMI3"/>
<evidence type="ECO:0000313" key="7">
    <source>
        <dbReference type="EMBL" id="KAJ8601395.1"/>
    </source>
</evidence>
<dbReference type="Pfam" id="PF13923">
    <property type="entry name" value="zf-C3HC4_2"/>
    <property type="match status" value="1"/>
</dbReference>
<keyword evidence="3" id="KW-0862">Zinc</keyword>
<name>A0AAD7XMI3_9STRA</name>
<dbReference type="Proteomes" id="UP001230188">
    <property type="component" value="Unassembled WGS sequence"/>
</dbReference>
<dbReference type="EMBL" id="JAQMWT010000435">
    <property type="protein sequence ID" value="KAJ8601395.1"/>
    <property type="molecule type" value="Genomic_DNA"/>
</dbReference>
<evidence type="ECO:0000256" key="4">
    <source>
        <dbReference type="PROSITE-ProRule" id="PRU00175"/>
    </source>
</evidence>
<feature type="domain" description="RING-type" evidence="6">
    <location>
        <begin position="26"/>
        <end position="64"/>
    </location>
</feature>
<evidence type="ECO:0000256" key="5">
    <source>
        <dbReference type="SAM" id="MobiDB-lite"/>
    </source>
</evidence>
<gene>
    <name evidence="7" type="ORF">CTAYLR_005005</name>
</gene>
<sequence length="393" mass="43865">MITWWAENNNNNNNNVSKIVERHAECQICCELLFEPSSTVCGHTFCRRCLCRAMQHSTKCPTCRTTLSTTTPVINSTLHHLLEELVPERYASRAAGAATDPPTTTTTTTRGLFVLDHLLPRQRFKLHVFEQRYRRLIATALRSTPSTFGVVGQSGRSISRVFTECEVVDHALLPDGRYLCEVVGRRRWRILRDWDGDDGYRVAAVEPCVDAPVDDDDRERLATLASDVAAQVGVWCDRVRTGGWERTRHHLDGILDDLGPMPPLADAENFSLWVGALVNPVPVLGVAPEIREEILLQTSTVARLATIFGAIKRSNDFLNQRSAGGSGAIRAALALLGFLVRLVVVPVARGIALPLALFARFVARPPQRLYQQQQQQQQQHGHRHHHHHHTGTG</sequence>
<dbReference type="SUPFAM" id="SSF57850">
    <property type="entry name" value="RING/U-box"/>
    <property type="match status" value="1"/>
</dbReference>
<keyword evidence="8" id="KW-1185">Reference proteome</keyword>
<dbReference type="GO" id="GO:0008270">
    <property type="term" value="F:zinc ion binding"/>
    <property type="evidence" value="ECO:0007669"/>
    <property type="project" value="UniProtKB-KW"/>
</dbReference>
<dbReference type="SUPFAM" id="SSF88697">
    <property type="entry name" value="PUA domain-like"/>
    <property type="match status" value="1"/>
</dbReference>
<dbReference type="Pfam" id="PF02190">
    <property type="entry name" value="LON_substr_bdg"/>
    <property type="match status" value="1"/>
</dbReference>
<evidence type="ECO:0000259" key="6">
    <source>
        <dbReference type="PROSITE" id="PS50089"/>
    </source>
</evidence>